<name>A0AAV5GEV9_9BASI</name>
<evidence type="ECO:0000256" key="3">
    <source>
        <dbReference type="ARBA" id="ARBA00022989"/>
    </source>
</evidence>
<dbReference type="GO" id="GO:0015171">
    <property type="term" value="F:amino acid transmembrane transporter activity"/>
    <property type="evidence" value="ECO:0007669"/>
    <property type="project" value="TreeGrafter"/>
</dbReference>
<gene>
    <name evidence="7" type="ORF">Rhopal_001150-T1</name>
</gene>
<dbReference type="PANTHER" id="PTHR43341">
    <property type="entry name" value="AMINO ACID PERMEASE"/>
    <property type="match status" value="1"/>
</dbReference>
<dbReference type="InterPro" id="IPR004841">
    <property type="entry name" value="AA-permease/SLC12A_dom"/>
</dbReference>
<keyword evidence="3 5" id="KW-1133">Transmembrane helix</keyword>
<evidence type="ECO:0000313" key="8">
    <source>
        <dbReference type="Proteomes" id="UP001342314"/>
    </source>
</evidence>
<feature type="transmembrane region" description="Helical" evidence="5">
    <location>
        <begin position="142"/>
        <end position="162"/>
    </location>
</feature>
<proteinExistence type="predicted"/>
<dbReference type="Pfam" id="PF00324">
    <property type="entry name" value="AA_permease"/>
    <property type="match status" value="1"/>
</dbReference>
<feature type="transmembrane region" description="Helical" evidence="5">
    <location>
        <begin position="471"/>
        <end position="488"/>
    </location>
</feature>
<evidence type="ECO:0000256" key="1">
    <source>
        <dbReference type="ARBA" id="ARBA00004141"/>
    </source>
</evidence>
<evidence type="ECO:0000259" key="6">
    <source>
        <dbReference type="Pfam" id="PF00324"/>
    </source>
</evidence>
<reference evidence="7 8" key="1">
    <citation type="submission" date="2021-12" db="EMBL/GenBank/DDBJ databases">
        <title>High titer production of polyol ester of fatty acids by Rhodotorula paludigena BS15 towards product separation-free biomass refinery.</title>
        <authorList>
            <person name="Mano J."/>
            <person name="Ono H."/>
            <person name="Tanaka T."/>
            <person name="Naito K."/>
            <person name="Sushida H."/>
            <person name="Ike M."/>
            <person name="Tokuyasu K."/>
            <person name="Kitaoka M."/>
        </authorList>
    </citation>
    <scope>NUCLEOTIDE SEQUENCE [LARGE SCALE GENOMIC DNA]</scope>
    <source>
        <strain evidence="7 8">BS15</strain>
    </source>
</reference>
<dbReference type="InterPro" id="IPR050524">
    <property type="entry name" value="APC_YAT"/>
</dbReference>
<organism evidence="7 8">
    <name type="scientific">Rhodotorula paludigena</name>
    <dbReference type="NCBI Taxonomy" id="86838"/>
    <lineage>
        <taxon>Eukaryota</taxon>
        <taxon>Fungi</taxon>
        <taxon>Dikarya</taxon>
        <taxon>Basidiomycota</taxon>
        <taxon>Pucciniomycotina</taxon>
        <taxon>Microbotryomycetes</taxon>
        <taxon>Sporidiobolales</taxon>
        <taxon>Sporidiobolaceae</taxon>
        <taxon>Rhodotorula</taxon>
    </lineage>
</organism>
<comment type="caution">
    <text evidence="7">The sequence shown here is derived from an EMBL/GenBank/DDBJ whole genome shotgun (WGS) entry which is preliminary data.</text>
</comment>
<protein>
    <recommendedName>
        <fullName evidence="6">Amino acid permease/ SLC12A domain-containing protein</fullName>
    </recommendedName>
</protein>
<dbReference type="PANTHER" id="PTHR43341:SF20">
    <property type="entry name" value="AAT FAMILY AMINO ACID TRANSPORTER"/>
    <property type="match status" value="1"/>
</dbReference>
<feature type="transmembrane region" description="Helical" evidence="5">
    <location>
        <begin position="88"/>
        <end position="109"/>
    </location>
</feature>
<feature type="transmembrane region" description="Helical" evidence="5">
    <location>
        <begin position="391"/>
        <end position="415"/>
    </location>
</feature>
<feature type="transmembrane region" description="Helical" evidence="5">
    <location>
        <begin position="436"/>
        <end position="459"/>
    </location>
</feature>
<evidence type="ECO:0000256" key="4">
    <source>
        <dbReference type="ARBA" id="ARBA00023136"/>
    </source>
</evidence>
<dbReference type="AlphaFoldDB" id="A0AAV5GEV9"/>
<comment type="subcellular location">
    <subcellularLocation>
        <location evidence="1">Membrane</location>
        <topology evidence="1">Multi-pass membrane protein</topology>
    </subcellularLocation>
</comment>
<feature type="transmembrane region" description="Helical" evidence="5">
    <location>
        <begin position="361"/>
        <end position="379"/>
    </location>
</feature>
<evidence type="ECO:0000313" key="7">
    <source>
        <dbReference type="EMBL" id="GJN88185.1"/>
    </source>
</evidence>
<accession>A0AAV5GEV9</accession>
<dbReference type="EMBL" id="BQKY01000002">
    <property type="protein sequence ID" value="GJN88185.1"/>
    <property type="molecule type" value="Genomic_DNA"/>
</dbReference>
<keyword evidence="8" id="KW-1185">Reference proteome</keyword>
<dbReference type="Proteomes" id="UP001342314">
    <property type="component" value="Unassembled WGS sequence"/>
</dbReference>
<feature type="transmembrane region" description="Helical" evidence="5">
    <location>
        <begin position="263"/>
        <end position="283"/>
    </location>
</feature>
<keyword evidence="2 5" id="KW-0812">Transmembrane</keyword>
<dbReference type="Gene3D" id="1.20.1740.10">
    <property type="entry name" value="Amino acid/polyamine transporter I"/>
    <property type="match status" value="1"/>
</dbReference>
<evidence type="ECO:0000256" key="5">
    <source>
        <dbReference type="SAM" id="Phobius"/>
    </source>
</evidence>
<feature type="domain" description="Amino acid permease/ SLC12A" evidence="6">
    <location>
        <begin position="108"/>
        <end position="497"/>
    </location>
</feature>
<evidence type="ECO:0000256" key="2">
    <source>
        <dbReference type="ARBA" id="ARBA00022692"/>
    </source>
</evidence>
<dbReference type="GO" id="GO:0016020">
    <property type="term" value="C:membrane"/>
    <property type="evidence" value="ECO:0007669"/>
    <property type="project" value="UniProtKB-SubCell"/>
</dbReference>
<feature type="transmembrane region" description="Helical" evidence="5">
    <location>
        <begin position="168"/>
        <end position="192"/>
    </location>
</feature>
<sequence>MPYTSQHDPGFMPTYIPAYPPLARLSAGAASVPSVEPGLSGYSTDAPTTVTISTGHMKDKEGRPLVDVTVRELGEGQKLRRQLRPRHIALLSIGGVVGTGLFLGTAQSLGYAYAANWLLVLPTELSAAATLISFWSDANPAGYLAACWVVVVLINLGGTRVYGEMEYWFAGIKIVTIIGLLIVSIIITAGGVPGTEPIGFRYWHDPGPFVQYLGIPGSTGRFAGFVVVLSKAAYSYVGSEIVSIAAGEARNPSRSLPAAIRRISFRIGLFYIAGTFAIGLIVASNDPALARNDGTARSSPFVVAIEQAGIQALPSVVNAAFLTSATSAASSGLYTASRAIYGLALQGNAPRVFARLNRYGLPYVAVLLGCAFGALSFMSAGSENASVVFHWFSSFTSVGGLLSWSAICFLYIRFYHAAAAQGIERSYFPYQGPFQPYAACTALFGFILILAVQGFYVFIDGQWKTADFLTRYLMVILFPLVYFAAKYWRRTRTLELLEIDFFSGSRDNDERDEEPKSRIRRMLHALA</sequence>
<keyword evidence="4 5" id="KW-0472">Membrane</keyword>